<proteinExistence type="predicted"/>
<evidence type="ECO:0000313" key="2">
    <source>
        <dbReference type="EMBL" id="MBB5405137.1"/>
    </source>
</evidence>
<protein>
    <recommendedName>
        <fullName evidence="4">Lipoprotein</fullName>
    </recommendedName>
</protein>
<name>A0A7W8P959_9BURK</name>
<organism evidence="2 3">
    <name type="scientific">Paraburkholderia youngii</name>
    <dbReference type="NCBI Taxonomy" id="2782701"/>
    <lineage>
        <taxon>Bacteria</taxon>
        <taxon>Pseudomonadati</taxon>
        <taxon>Pseudomonadota</taxon>
        <taxon>Betaproteobacteria</taxon>
        <taxon>Burkholderiales</taxon>
        <taxon>Burkholderiaceae</taxon>
        <taxon>Paraburkholderia</taxon>
    </lineage>
</organism>
<feature type="signal peptide" evidence="1">
    <location>
        <begin position="1"/>
        <end position="19"/>
    </location>
</feature>
<reference evidence="2 3" key="1">
    <citation type="submission" date="2020-08" db="EMBL/GenBank/DDBJ databases">
        <title>Genomic Encyclopedia of Type Strains, Phase IV (KMG-V): Genome sequencing to study the core and pangenomes of soil and plant-associated prokaryotes.</title>
        <authorList>
            <person name="Whitman W."/>
        </authorList>
    </citation>
    <scope>NUCLEOTIDE SEQUENCE [LARGE SCALE GENOMIC DNA]</scope>
    <source>
        <strain evidence="2 3">JPY162</strain>
    </source>
</reference>
<comment type="caution">
    <text evidence="2">The sequence shown here is derived from an EMBL/GenBank/DDBJ whole genome shotgun (WGS) entry which is preliminary data.</text>
</comment>
<evidence type="ECO:0000313" key="3">
    <source>
        <dbReference type="Proteomes" id="UP000592820"/>
    </source>
</evidence>
<accession>A0A7W8P959</accession>
<dbReference type="EMBL" id="JACHDE010000028">
    <property type="protein sequence ID" value="MBB5405137.1"/>
    <property type="molecule type" value="Genomic_DNA"/>
</dbReference>
<dbReference type="RefSeq" id="WP_184228675.1">
    <property type="nucleotide sequence ID" value="NZ_JACHDE010000028.1"/>
</dbReference>
<keyword evidence="1" id="KW-0732">Signal</keyword>
<sequence length="204" mass="22348">MLKSSFICAEAALALVSLAACSSKATPNEENFTAAVNQRMALHPMKCLPPVSWPMTADPSDAGNVMGFYDNAVALAKAGLISRRDIANYSTNNQKRAVFSLTDEGRKQLVHDNSQPPPAPGEESGRFCYHVKLVKVVKWDEPVSITGAPTETVVTYSYEMTDVPQWAHVAELRTTYPEMGSDLAGHGEGRLLVRLVNGEWRPLW</sequence>
<evidence type="ECO:0008006" key="4">
    <source>
        <dbReference type="Google" id="ProtNLM"/>
    </source>
</evidence>
<evidence type="ECO:0000256" key="1">
    <source>
        <dbReference type="SAM" id="SignalP"/>
    </source>
</evidence>
<dbReference type="Proteomes" id="UP000592820">
    <property type="component" value="Unassembled WGS sequence"/>
</dbReference>
<gene>
    <name evidence="2" type="ORF">HDG41_007233</name>
</gene>
<feature type="chain" id="PRO_5031481037" description="Lipoprotein" evidence="1">
    <location>
        <begin position="20"/>
        <end position="204"/>
    </location>
</feature>
<dbReference type="AlphaFoldDB" id="A0A7W8P959"/>
<dbReference type="PROSITE" id="PS51257">
    <property type="entry name" value="PROKAR_LIPOPROTEIN"/>
    <property type="match status" value="1"/>
</dbReference>